<comment type="caution">
    <text evidence="19">The sequence shown here is derived from an EMBL/GenBank/DDBJ whole genome shotgun (WGS) entry which is preliminary data.</text>
</comment>
<dbReference type="Gene3D" id="3.40.1190.20">
    <property type="match status" value="1"/>
</dbReference>
<dbReference type="OrthoDB" id="4994at2759"/>
<comment type="catalytic activity">
    <reaction evidence="1">
        <text>5-(2-hydroxyethyl)-4-methylthiazole + ATP = 4-methyl-5-(2-phosphooxyethyl)-thiazole + ADP + H(+)</text>
        <dbReference type="Rhea" id="RHEA:24212"/>
        <dbReference type="ChEBI" id="CHEBI:15378"/>
        <dbReference type="ChEBI" id="CHEBI:17957"/>
        <dbReference type="ChEBI" id="CHEBI:30616"/>
        <dbReference type="ChEBI" id="CHEBI:58296"/>
        <dbReference type="ChEBI" id="CHEBI:456216"/>
        <dbReference type="EC" id="2.7.1.50"/>
    </reaction>
</comment>
<evidence type="ECO:0000256" key="17">
    <source>
        <dbReference type="ARBA" id="ARBA00061283"/>
    </source>
</evidence>
<comment type="function">
    <text evidence="3">Condenses 4-methyl-5-(beta-hydroxyethyl)thiazole monophosphate (THZ-P) and 2-methyl-4-amino-5-hydroxymethyl pyrimidine pyrophosphate (HMP-PP) to form thiamine monophosphate (TMP).</text>
</comment>
<dbReference type="PANTHER" id="PTHR20857">
    <property type="entry name" value="THIAMINE-PHOSPHATE PYROPHOSPHORYLASE"/>
    <property type="match status" value="1"/>
</dbReference>
<keyword evidence="8" id="KW-0547">Nucleotide-binding</keyword>
<dbReference type="InterPro" id="IPR022998">
    <property type="entry name" value="ThiamineP_synth_TenI"/>
</dbReference>
<dbReference type="HAMAP" id="MF_00228">
    <property type="entry name" value="Thz_kinase"/>
    <property type="match status" value="1"/>
</dbReference>
<evidence type="ECO:0000256" key="1">
    <source>
        <dbReference type="ARBA" id="ARBA00001771"/>
    </source>
</evidence>
<evidence type="ECO:0000256" key="13">
    <source>
        <dbReference type="ARBA" id="ARBA00047334"/>
    </source>
</evidence>
<dbReference type="NCBIfam" id="TIGR00693">
    <property type="entry name" value="thiE"/>
    <property type="match status" value="1"/>
</dbReference>
<sequence>MPYHKCIDYSLYLVTDSTLVPEGTTLLGQVEKALQGGVTIVQLREKEMDTGDFIALALQLKTLTQQYKVPLIINDRIDVALAIDADGVHIGQDDMPLATARRILGHGKIIGVSVNNTDETKAAVDGGADYLGIGAVWFTSTKALKKQPLGVEGVTRILASMKDRRIPSVAIGGINLENAEGLLMGSFIEDDIEGYPQRRRLDGLAVVSAIIASPDPRITCDQFTSILAATNKALNIANRPTVDHVLDHVEIAVQRIRDQTPMVHHITNNVVINDNANATLAVGASPIMSQNRVELEELAAVNGAMVLNMGTLNDIDTMVLAAQANGRHGNPVVLDPVGGGATTFRKQVVQRFLSEAPLTIIKGNGGEILSMANRGGRSRGVDSLGGVDEENAKAAVEALALQHKCIVAMTGPVDYVSDGRRTYAIDNGDPMLVNITGSGCMVTSIVACFAAANRSDYLLATVSAILMVNIASEVAMARGDVRGPGTFRSALIDELYQTSLSPNVLRDKARLRLL</sequence>
<evidence type="ECO:0000256" key="7">
    <source>
        <dbReference type="ARBA" id="ARBA00022723"/>
    </source>
</evidence>
<dbReference type="PANTHER" id="PTHR20857:SF23">
    <property type="entry name" value="THIAMINE BIOSYNTHETIC BIFUNCTIONAL ENZYME"/>
    <property type="match status" value="1"/>
</dbReference>
<evidence type="ECO:0000256" key="6">
    <source>
        <dbReference type="ARBA" id="ARBA00022679"/>
    </source>
</evidence>
<dbReference type="InterPro" id="IPR000417">
    <property type="entry name" value="Hyethyz_kinase"/>
</dbReference>
<dbReference type="GO" id="GO:0009228">
    <property type="term" value="P:thiamine biosynthetic process"/>
    <property type="evidence" value="ECO:0007669"/>
    <property type="project" value="UniProtKB-KW"/>
</dbReference>
<comment type="pathway">
    <text evidence="5">Cofactor biosynthesis; thiamine diphosphate biosynthesis; thiamine phosphate from 4-amino-2-methyl-5-diphosphomethylpyrimidine and 4-methyl-5-(2-phosphoethyl)-thiazole: step 1/1.</text>
</comment>
<evidence type="ECO:0000256" key="15">
    <source>
        <dbReference type="ARBA" id="ARBA00047883"/>
    </source>
</evidence>
<dbReference type="GO" id="GO:0005829">
    <property type="term" value="C:cytosol"/>
    <property type="evidence" value="ECO:0007669"/>
    <property type="project" value="EnsemblFungi"/>
</dbReference>
<gene>
    <name evidence="19" type="ORF">DM01DRAFT_1335973</name>
</gene>
<evidence type="ECO:0000256" key="3">
    <source>
        <dbReference type="ARBA" id="ARBA00003814"/>
    </source>
</evidence>
<dbReference type="FunFam" id="3.20.20.70:FF:000104">
    <property type="entry name" value="Thiamine biosynthetic bifunctional enzyme"/>
    <property type="match status" value="1"/>
</dbReference>
<evidence type="ECO:0000256" key="12">
    <source>
        <dbReference type="ARBA" id="ARBA00022977"/>
    </source>
</evidence>
<dbReference type="NCBIfam" id="TIGR00694">
    <property type="entry name" value="thiM"/>
    <property type="match status" value="1"/>
</dbReference>
<dbReference type="SUPFAM" id="SSF53613">
    <property type="entry name" value="Ribokinase-like"/>
    <property type="match status" value="1"/>
</dbReference>
<comment type="catalytic activity">
    <reaction evidence="15">
        <text>2-[(2R,5Z)-2-carboxy-4-methylthiazol-5(2H)-ylidene]ethyl phosphate + 4-amino-2-methyl-5-(diphosphooxymethyl)pyrimidine + 2 H(+) = thiamine phosphate + CO2 + diphosphate</text>
        <dbReference type="Rhea" id="RHEA:47844"/>
        <dbReference type="ChEBI" id="CHEBI:15378"/>
        <dbReference type="ChEBI" id="CHEBI:16526"/>
        <dbReference type="ChEBI" id="CHEBI:33019"/>
        <dbReference type="ChEBI" id="CHEBI:37575"/>
        <dbReference type="ChEBI" id="CHEBI:57841"/>
        <dbReference type="ChEBI" id="CHEBI:62899"/>
        <dbReference type="EC" id="2.5.1.3"/>
    </reaction>
</comment>
<dbReference type="InterPro" id="IPR029056">
    <property type="entry name" value="Ribokinase-like"/>
</dbReference>
<comment type="pathway">
    <text evidence="4">Cofactor biosynthesis; thiamine diphosphate biosynthesis; 4-methyl-5-(2-phosphoethyl)-thiazole from 5-(2-hydroxyethyl)-4-methylthiazole: step 1/1.</text>
</comment>
<comment type="catalytic activity">
    <reaction evidence="14">
        <text>2-(2-carboxy-4-methylthiazol-5-yl)ethyl phosphate + 4-amino-2-methyl-5-(diphosphooxymethyl)pyrimidine + 2 H(+) = thiamine phosphate + CO2 + diphosphate</text>
        <dbReference type="Rhea" id="RHEA:47848"/>
        <dbReference type="ChEBI" id="CHEBI:15378"/>
        <dbReference type="ChEBI" id="CHEBI:16526"/>
        <dbReference type="ChEBI" id="CHEBI:33019"/>
        <dbReference type="ChEBI" id="CHEBI:37575"/>
        <dbReference type="ChEBI" id="CHEBI:57841"/>
        <dbReference type="ChEBI" id="CHEBI:62890"/>
        <dbReference type="EC" id="2.5.1.3"/>
    </reaction>
</comment>
<dbReference type="GO" id="GO:0004417">
    <property type="term" value="F:hydroxyethylthiazole kinase activity"/>
    <property type="evidence" value="ECO:0007669"/>
    <property type="project" value="UniProtKB-EC"/>
</dbReference>
<keyword evidence="11" id="KW-0460">Magnesium</keyword>
<evidence type="ECO:0000256" key="4">
    <source>
        <dbReference type="ARBA" id="ARBA00004868"/>
    </source>
</evidence>
<feature type="domain" description="Thiamine phosphate synthase/TenI" evidence="18">
    <location>
        <begin position="11"/>
        <end position="210"/>
    </location>
</feature>
<dbReference type="CDD" id="cd00564">
    <property type="entry name" value="TMP_TenI"/>
    <property type="match status" value="1"/>
</dbReference>
<dbReference type="GO" id="GO:0000287">
    <property type="term" value="F:magnesium ion binding"/>
    <property type="evidence" value="ECO:0007669"/>
    <property type="project" value="InterPro"/>
</dbReference>
<keyword evidence="7" id="KW-0479">Metal-binding</keyword>
<keyword evidence="20" id="KW-1185">Reference proteome</keyword>
<organism evidence="19 20">
    <name type="scientific">Hesseltinella vesiculosa</name>
    <dbReference type="NCBI Taxonomy" id="101127"/>
    <lineage>
        <taxon>Eukaryota</taxon>
        <taxon>Fungi</taxon>
        <taxon>Fungi incertae sedis</taxon>
        <taxon>Mucoromycota</taxon>
        <taxon>Mucoromycotina</taxon>
        <taxon>Mucoromycetes</taxon>
        <taxon>Mucorales</taxon>
        <taxon>Cunninghamellaceae</taxon>
        <taxon>Hesseltinella</taxon>
    </lineage>
</organism>
<evidence type="ECO:0000256" key="9">
    <source>
        <dbReference type="ARBA" id="ARBA00022777"/>
    </source>
</evidence>
<protein>
    <submittedName>
        <fullName evidence="19">TMP-TENI-domain-containing protein</fullName>
    </submittedName>
</protein>
<proteinExistence type="inferred from homology"/>
<dbReference type="CDD" id="cd01170">
    <property type="entry name" value="THZ_kinase"/>
    <property type="match status" value="1"/>
</dbReference>
<dbReference type="InterPro" id="IPR013785">
    <property type="entry name" value="Aldolase_TIM"/>
</dbReference>
<evidence type="ECO:0000259" key="18">
    <source>
        <dbReference type="Pfam" id="PF02581"/>
    </source>
</evidence>
<dbReference type="InterPro" id="IPR034291">
    <property type="entry name" value="TMP_synthase"/>
</dbReference>
<accession>A0A1X2GI01</accession>
<dbReference type="UniPathway" id="UPA00060">
    <property type="reaction ID" value="UER00139"/>
</dbReference>
<evidence type="ECO:0000256" key="16">
    <source>
        <dbReference type="ARBA" id="ARBA00061146"/>
    </source>
</evidence>
<name>A0A1X2GI01_9FUNG</name>
<dbReference type="EMBL" id="MCGT01000014">
    <property type="protein sequence ID" value="ORX54117.1"/>
    <property type="molecule type" value="Genomic_DNA"/>
</dbReference>
<comment type="catalytic activity">
    <reaction evidence="13">
        <text>4-methyl-5-(2-phosphooxyethyl)-thiazole + 4-amino-2-methyl-5-(diphosphooxymethyl)pyrimidine + H(+) = thiamine phosphate + diphosphate</text>
        <dbReference type="Rhea" id="RHEA:22328"/>
        <dbReference type="ChEBI" id="CHEBI:15378"/>
        <dbReference type="ChEBI" id="CHEBI:33019"/>
        <dbReference type="ChEBI" id="CHEBI:37575"/>
        <dbReference type="ChEBI" id="CHEBI:57841"/>
        <dbReference type="ChEBI" id="CHEBI:58296"/>
        <dbReference type="EC" id="2.5.1.3"/>
    </reaction>
</comment>
<dbReference type="AlphaFoldDB" id="A0A1X2GI01"/>
<dbReference type="STRING" id="101127.A0A1X2GI01"/>
<keyword evidence="6" id="KW-0808">Transferase</keyword>
<dbReference type="Pfam" id="PF02581">
    <property type="entry name" value="TMP-TENI"/>
    <property type="match status" value="1"/>
</dbReference>
<dbReference type="GO" id="GO:0005524">
    <property type="term" value="F:ATP binding"/>
    <property type="evidence" value="ECO:0007669"/>
    <property type="project" value="UniProtKB-KW"/>
</dbReference>
<dbReference type="SUPFAM" id="SSF51391">
    <property type="entry name" value="Thiamin phosphate synthase"/>
    <property type="match status" value="1"/>
</dbReference>
<evidence type="ECO:0000256" key="10">
    <source>
        <dbReference type="ARBA" id="ARBA00022840"/>
    </source>
</evidence>
<keyword evidence="12" id="KW-0784">Thiamine biosynthesis</keyword>
<evidence type="ECO:0000256" key="14">
    <source>
        <dbReference type="ARBA" id="ARBA00047851"/>
    </source>
</evidence>
<dbReference type="Gene3D" id="3.20.20.70">
    <property type="entry name" value="Aldolase class I"/>
    <property type="match status" value="1"/>
</dbReference>
<dbReference type="Proteomes" id="UP000242146">
    <property type="component" value="Unassembled WGS sequence"/>
</dbReference>
<keyword evidence="9" id="KW-0418">Kinase</keyword>
<evidence type="ECO:0000256" key="11">
    <source>
        <dbReference type="ARBA" id="ARBA00022842"/>
    </source>
</evidence>
<dbReference type="GO" id="GO:0009229">
    <property type="term" value="P:thiamine diphosphate biosynthetic process"/>
    <property type="evidence" value="ECO:0007669"/>
    <property type="project" value="UniProtKB-UniPathway"/>
</dbReference>
<keyword evidence="10" id="KW-0067">ATP-binding</keyword>
<dbReference type="NCBIfam" id="NF006830">
    <property type="entry name" value="PRK09355.1"/>
    <property type="match status" value="1"/>
</dbReference>
<dbReference type="GO" id="GO:0004789">
    <property type="term" value="F:thiamine-phosphate diphosphorylase activity"/>
    <property type="evidence" value="ECO:0007669"/>
    <property type="project" value="UniProtKB-EC"/>
</dbReference>
<dbReference type="Pfam" id="PF02110">
    <property type="entry name" value="HK"/>
    <property type="match status" value="1"/>
</dbReference>
<reference evidence="19 20" key="1">
    <citation type="submission" date="2016-07" db="EMBL/GenBank/DDBJ databases">
        <title>Pervasive Adenine N6-methylation of Active Genes in Fungi.</title>
        <authorList>
            <consortium name="DOE Joint Genome Institute"/>
            <person name="Mondo S.J."/>
            <person name="Dannebaum R.O."/>
            <person name="Kuo R.C."/>
            <person name="Labutti K."/>
            <person name="Haridas S."/>
            <person name="Kuo A."/>
            <person name="Salamov A."/>
            <person name="Ahrendt S.R."/>
            <person name="Lipzen A."/>
            <person name="Sullivan W."/>
            <person name="Andreopoulos W.B."/>
            <person name="Clum A."/>
            <person name="Lindquist E."/>
            <person name="Daum C."/>
            <person name="Ramamoorthy G.K."/>
            <person name="Gryganskyi A."/>
            <person name="Culley D."/>
            <person name="Magnuson J.K."/>
            <person name="James T.Y."/>
            <person name="O'Malley M.A."/>
            <person name="Stajich J.E."/>
            <person name="Spatafora J.W."/>
            <person name="Visel A."/>
            <person name="Grigoriev I.V."/>
        </authorList>
    </citation>
    <scope>NUCLEOTIDE SEQUENCE [LARGE SCALE GENOMIC DNA]</scope>
    <source>
        <strain evidence="19 20">NRRL 3301</strain>
    </source>
</reference>
<evidence type="ECO:0000313" key="20">
    <source>
        <dbReference type="Proteomes" id="UP000242146"/>
    </source>
</evidence>
<evidence type="ECO:0000256" key="8">
    <source>
        <dbReference type="ARBA" id="ARBA00022741"/>
    </source>
</evidence>
<dbReference type="PRINTS" id="PR01099">
    <property type="entry name" value="HYETHTZKNASE"/>
</dbReference>
<comment type="similarity">
    <text evidence="16">In the C-terminal section; belongs to the Thz kinase family.</text>
</comment>
<dbReference type="HAMAP" id="MF_00097">
    <property type="entry name" value="TMP_synthase"/>
    <property type="match status" value="1"/>
</dbReference>
<evidence type="ECO:0000313" key="19">
    <source>
        <dbReference type="EMBL" id="ORX54117.1"/>
    </source>
</evidence>
<evidence type="ECO:0000256" key="2">
    <source>
        <dbReference type="ARBA" id="ARBA00001946"/>
    </source>
</evidence>
<dbReference type="InterPro" id="IPR036206">
    <property type="entry name" value="ThiamineP_synth_sf"/>
</dbReference>
<comment type="cofactor">
    <cofactor evidence="2">
        <name>Mg(2+)</name>
        <dbReference type="ChEBI" id="CHEBI:18420"/>
    </cofactor>
</comment>
<comment type="similarity">
    <text evidence="17">In the N-terminal section; belongs to the thiamine-phosphate synthase family.</text>
</comment>
<evidence type="ECO:0000256" key="5">
    <source>
        <dbReference type="ARBA" id="ARBA00005165"/>
    </source>
</evidence>